<evidence type="ECO:0000313" key="1">
    <source>
        <dbReference type="EMBL" id="CDO59056.1"/>
    </source>
</evidence>
<organism evidence="1 2">
    <name type="scientific">Candidatus Phaeomarinibacter ectocarpi</name>
    <dbReference type="NCBI Taxonomy" id="1458461"/>
    <lineage>
        <taxon>Bacteria</taxon>
        <taxon>Pseudomonadati</taxon>
        <taxon>Pseudomonadota</taxon>
        <taxon>Alphaproteobacteria</taxon>
        <taxon>Hyphomicrobiales</taxon>
        <taxon>Parvibaculaceae</taxon>
        <taxon>Candidatus Phaeomarinibacter</taxon>
    </lineage>
</organism>
<proteinExistence type="predicted"/>
<keyword evidence="2" id="KW-1185">Reference proteome</keyword>
<dbReference type="HOGENOM" id="CLU_2664293_0_0_5"/>
<accession>X5MM94</accession>
<dbReference type="Proteomes" id="UP000032160">
    <property type="component" value="Chromosome I"/>
</dbReference>
<protein>
    <submittedName>
        <fullName evidence="1">Uncharacterized protein</fullName>
    </submittedName>
</protein>
<reference evidence="1 2" key="1">
    <citation type="journal article" date="2014" name="Front. Genet.">
        <title>Genome and metabolic network of "Candidatus Phaeomarinobacter ectocarpi" Ec32, a new candidate genus of Alphaproteobacteria frequently associated with brown algae.</title>
        <authorList>
            <person name="Dittami S.M."/>
            <person name="Barbeyron T."/>
            <person name="Boyen C."/>
            <person name="Cambefort J."/>
            <person name="Collet G."/>
            <person name="Delage L."/>
            <person name="Gobet A."/>
            <person name="Groisillier A."/>
            <person name="Leblanc C."/>
            <person name="Michel G."/>
            <person name="Scornet D."/>
            <person name="Siegel A."/>
            <person name="Tapia J.E."/>
            <person name="Tonon T."/>
        </authorList>
    </citation>
    <scope>NUCLEOTIDE SEQUENCE [LARGE SCALE GENOMIC DNA]</scope>
    <source>
        <strain evidence="1 2">Ec32</strain>
    </source>
</reference>
<dbReference type="KEGG" id="pect:BN1012_Phect842"/>
<sequence>MADFYGVNIGYLVGETEAPREDETDINRLSKKLMQLEAQEQLLVEQIVDSMRKQKQHIEALIAKNSALTKSYSEE</sequence>
<evidence type="ECO:0000313" key="2">
    <source>
        <dbReference type="Proteomes" id="UP000032160"/>
    </source>
</evidence>
<name>X5MM94_9HYPH</name>
<dbReference type="AlphaFoldDB" id="X5MM94"/>
<dbReference type="EMBL" id="HG966617">
    <property type="protein sequence ID" value="CDO59056.1"/>
    <property type="molecule type" value="Genomic_DNA"/>
</dbReference>
<gene>
    <name evidence="1" type="ORF">BN1012_Phect842</name>
</gene>